<evidence type="ECO:0000313" key="1">
    <source>
        <dbReference type="EMBL" id="GMH80058.1"/>
    </source>
</evidence>
<organism evidence="1 2">
    <name type="scientific">Triparma laevis f. inornata</name>
    <dbReference type="NCBI Taxonomy" id="1714386"/>
    <lineage>
        <taxon>Eukaryota</taxon>
        <taxon>Sar</taxon>
        <taxon>Stramenopiles</taxon>
        <taxon>Ochrophyta</taxon>
        <taxon>Bolidophyceae</taxon>
        <taxon>Parmales</taxon>
        <taxon>Triparmaceae</taxon>
        <taxon>Triparma</taxon>
    </lineage>
</organism>
<dbReference type="AlphaFoldDB" id="A0A9W7EID0"/>
<gene>
    <name evidence="1" type="ORF">TL16_g08385</name>
</gene>
<dbReference type="EMBL" id="BLQM01000275">
    <property type="protein sequence ID" value="GMH80058.1"/>
    <property type="molecule type" value="Genomic_DNA"/>
</dbReference>
<accession>A0A9W7EID0</accession>
<proteinExistence type="predicted"/>
<protein>
    <submittedName>
        <fullName evidence="1">Uncharacterized protein</fullName>
    </submittedName>
</protein>
<reference evidence="2" key="1">
    <citation type="journal article" date="2023" name="Commun. Biol.">
        <title>Genome analysis of Parmales, the sister group of diatoms, reveals the evolutionary specialization of diatoms from phago-mixotrophs to photoautotrophs.</title>
        <authorList>
            <person name="Ban H."/>
            <person name="Sato S."/>
            <person name="Yoshikawa S."/>
            <person name="Yamada K."/>
            <person name="Nakamura Y."/>
            <person name="Ichinomiya M."/>
            <person name="Sato N."/>
            <person name="Blanc-Mathieu R."/>
            <person name="Endo H."/>
            <person name="Kuwata A."/>
            <person name="Ogata H."/>
        </authorList>
    </citation>
    <scope>NUCLEOTIDE SEQUENCE [LARGE SCALE GENOMIC DNA]</scope>
</reference>
<name>A0A9W7EID0_9STRA</name>
<sequence>MGILTIRSWQMFDVIDGITSAVYRLRSRRRTSNYLTSDANKLLGYFSSQLSRLPLAFAYPPSSSPDPLLEKKWLNAVYKDLSDTHGLMFKERKGGGVDVFKENCSKAVVKKENNTQKYKGKKNLRNNTKSKVKEYMDKSSTLENANVILSSSEASEFDARRCALLAGDGEVNALGEVKRITLKCVEVEGGWWKKTTVKTEGKGFGGVQSYYEKEGVRIRSLADVLKRVAEEKEGKGKEKKVEGKEGGIEVVVESD</sequence>
<dbReference type="Proteomes" id="UP001162640">
    <property type="component" value="Unassembled WGS sequence"/>
</dbReference>
<evidence type="ECO:0000313" key="2">
    <source>
        <dbReference type="Proteomes" id="UP001162640"/>
    </source>
</evidence>
<comment type="caution">
    <text evidence="1">The sequence shown here is derived from an EMBL/GenBank/DDBJ whole genome shotgun (WGS) entry which is preliminary data.</text>
</comment>